<proteinExistence type="predicted"/>
<feature type="region of interest" description="Disordered" evidence="1">
    <location>
        <begin position="1"/>
        <end position="51"/>
    </location>
</feature>
<organism evidence="2 3">
    <name type="scientific">Elsinoe ampelina</name>
    <dbReference type="NCBI Taxonomy" id="302913"/>
    <lineage>
        <taxon>Eukaryota</taxon>
        <taxon>Fungi</taxon>
        <taxon>Dikarya</taxon>
        <taxon>Ascomycota</taxon>
        <taxon>Pezizomycotina</taxon>
        <taxon>Dothideomycetes</taxon>
        <taxon>Dothideomycetidae</taxon>
        <taxon>Myriangiales</taxon>
        <taxon>Elsinoaceae</taxon>
        <taxon>Elsinoe</taxon>
    </lineage>
</organism>
<accession>A0A6A6G8C4</accession>
<gene>
    <name evidence="2" type="ORF">BDZ85DRAFT_135778</name>
</gene>
<evidence type="ECO:0000256" key="1">
    <source>
        <dbReference type="SAM" id="MobiDB-lite"/>
    </source>
</evidence>
<dbReference type="EMBL" id="ML992509">
    <property type="protein sequence ID" value="KAF2222001.1"/>
    <property type="molecule type" value="Genomic_DNA"/>
</dbReference>
<reference evidence="3" key="1">
    <citation type="journal article" date="2020" name="Stud. Mycol.">
        <title>101 Dothideomycetes genomes: A test case for predicting lifestyles and emergence of pathogens.</title>
        <authorList>
            <person name="Haridas S."/>
            <person name="Albert R."/>
            <person name="Binder M."/>
            <person name="Bloem J."/>
            <person name="LaButti K."/>
            <person name="Salamov A."/>
            <person name="Andreopoulos B."/>
            <person name="Baker S."/>
            <person name="Barry K."/>
            <person name="Bills G."/>
            <person name="Bluhm B."/>
            <person name="Cannon C."/>
            <person name="Castanera R."/>
            <person name="Culley D."/>
            <person name="Daum C."/>
            <person name="Ezra D."/>
            <person name="Gonzalez J."/>
            <person name="Henrissat B."/>
            <person name="Kuo A."/>
            <person name="Liang C."/>
            <person name="Lipzen A."/>
            <person name="Lutzoni F."/>
            <person name="Magnuson J."/>
            <person name="Mondo S."/>
            <person name="Nolan M."/>
            <person name="Ohm R."/>
            <person name="Pangilinan J."/>
            <person name="Park H.-J."/>
            <person name="Ramirez L."/>
            <person name="Alfaro M."/>
            <person name="Sun H."/>
            <person name="Tritt A."/>
            <person name="Yoshinaga Y."/>
            <person name="Zwiers L.-H."/>
            <person name="Turgeon B."/>
            <person name="Goodwin S."/>
            <person name="Spatafora J."/>
            <person name="Crous P."/>
            <person name="Grigoriev I."/>
        </authorList>
    </citation>
    <scope>NUCLEOTIDE SEQUENCE [LARGE SCALE GENOMIC DNA]</scope>
    <source>
        <strain evidence="3">CECT 20119</strain>
    </source>
</reference>
<evidence type="ECO:0000313" key="3">
    <source>
        <dbReference type="Proteomes" id="UP000799538"/>
    </source>
</evidence>
<name>A0A6A6G8C4_9PEZI</name>
<sequence>MVGHLQGWRGSSFGEEVGLRDGGQSDVDDRKVPAQTKYASRPKSWSAGSLGHDTPVFNPSFQSVSVQIPRPHSNSICHRPPPQLFAGPALTTDYSLHLVSATLSTGTNHSLMNESRTTPYTGDL</sequence>
<protein>
    <submittedName>
        <fullName evidence="2">Uncharacterized protein</fullName>
    </submittedName>
</protein>
<dbReference type="Proteomes" id="UP000799538">
    <property type="component" value="Unassembled WGS sequence"/>
</dbReference>
<dbReference type="AlphaFoldDB" id="A0A6A6G8C4"/>
<keyword evidence="3" id="KW-1185">Reference proteome</keyword>
<evidence type="ECO:0000313" key="2">
    <source>
        <dbReference type="EMBL" id="KAF2222001.1"/>
    </source>
</evidence>